<dbReference type="PANTHER" id="PTHR30574">
    <property type="entry name" value="INNER MEMBRANE PROTEIN YEDE"/>
    <property type="match status" value="1"/>
</dbReference>
<dbReference type="PANTHER" id="PTHR30574:SF1">
    <property type="entry name" value="SULPHUR TRANSPORT DOMAIN-CONTAINING PROTEIN"/>
    <property type="match status" value="1"/>
</dbReference>
<keyword evidence="4" id="KW-0997">Cell inner membrane</keyword>
<organism evidence="10 11">
    <name type="scientific">Ectothiorhodospira marina</name>
    <dbReference type="NCBI Taxonomy" id="1396821"/>
    <lineage>
        <taxon>Bacteria</taxon>
        <taxon>Pseudomonadati</taxon>
        <taxon>Pseudomonadota</taxon>
        <taxon>Gammaproteobacteria</taxon>
        <taxon>Chromatiales</taxon>
        <taxon>Ectothiorhodospiraceae</taxon>
        <taxon>Ectothiorhodospira</taxon>
    </lineage>
</organism>
<dbReference type="Pfam" id="PF04143">
    <property type="entry name" value="Sulf_transp"/>
    <property type="match status" value="1"/>
</dbReference>
<dbReference type="Proteomes" id="UP000199256">
    <property type="component" value="Unassembled WGS sequence"/>
</dbReference>
<sequence>MVFESFTTAAAVVLTSIFVLAFIFGAVANKTNFCTMGAVSDWVNMGDLGRMRAWLLAIAVAMLGVILFEIFGMVNADGAFPPYRSPQFRWIEHLLGGLMFGIGMSLASGCGNKILVRVGGGNIKSIMVLLVIAVIAYFMVNPFPGTSHTLYSTLFYPWMNPLAINLGNQQDLGSLVAGTEHGAIARLIIGLILAAGLLFFIFKSRDFRRSFDNILGGAVIGLMVVGAWYVTSQAMIDDGFGGQNTLSAYVQDWDFLADDPDARPAEAAPWSAQSFTFINPMGQSLRYVGSGFDSAVLYIGVMALVGVIVGSLFWALVTKAFRIEWFASVRDFLNHFVGAILMAFGGVLAMGCTIGQGITGISALALGGFLTFASIVFGAALTMKIQYYKMLHEDEASFGKAFVTSLVDMRLLPGKLRKLEAM</sequence>
<dbReference type="EMBL" id="FOAA01000002">
    <property type="protein sequence ID" value="SEK50159.1"/>
    <property type="molecule type" value="Genomic_DNA"/>
</dbReference>
<name>A0A1H7HIR4_9GAMM</name>
<comment type="similarity">
    <text evidence="8">Belongs to the TsuA/YedE (TC 9.B.102) family.</text>
</comment>
<dbReference type="InterPro" id="IPR007272">
    <property type="entry name" value="Sulf_transp_TsuA/YedE"/>
</dbReference>
<evidence type="ECO:0000256" key="9">
    <source>
        <dbReference type="SAM" id="Phobius"/>
    </source>
</evidence>
<feature type="transmembrane region" description="Helical" evidence="9">
    <location>
        <begin position="6"/>
        <end position="27"/>
    </location>
</feature>
<keyword evidence="11" id="KW-1185">Reference proteome</keyword>
<feature type="transmembrane region" description="Helical" evidence="9">
    <location>
        <begin position="53"/>
        <end position="74"/>
    </location>
</feature>
<evidence type="ECO:0000256" key="1">
    <source>
        <dbReference type="ARBA" id="ARBA00004429"/>
    </source>
</evidence>
<evidence type="ECO:0000313" key="11">
    <source>
        <dbReference type="Proteomes" id="UP000199256"/>
    </source>
</evidence>
<keyword evidence="2" id="KW-0813">Transport</keyword>
<dbReference type="AlphaFoldDB" id="A0A1H7HIR4"/>
<evidence type="ECO:0000256" key="6">
    <source>
        <dbReference type="ARBA" id="ARBA00022989"/>
    </source>
</evidence>
<evidence type="ECO:0000256" key="2">
    <source>
        <dbReference type="ARBA" id="ARBA00022448"/>
    </source>
</evidence>
<feature type="transmembrane region" description="Helical" evidence="9">
    <location>
        <begin position="295"/>
        <end position="316"/>
    </location>
</feature>
<evidence type="ECO:0000256" key="4">
    <source>
        <dbReference type="ARBA" id="ARBA00022519"/>
    </source>
</evidence>
<feature type="transmembrane region" description="Helical" evidence="9">
    <location>
        <begin position="94"/>
        <end position="116"/>
    </location>
</feature>
<evidence type="ECO:0000256" key="8">
    <source>
        <dbReference type="ARBA" id="ARBA00035655"/>
    </source>
</evidence>
<feature type="transmembrane region" description="Helical" evidence="9">
    <location>
        <begin position="123"/>
        <end position="140"/>
    </location>
</feature>
<dbReference type="STRING" id="1396821.SAMN05444515_102179"/>
<dbReference type="OrthoDB" id="9794165at2"/>
<accession>A0A1H7HIR4</accession>
<gene>
    <name evidence="10" type="ORF">SAMN05444515_102179</name>
</gene>
<feature type="transmembrane region" description="Helical" evidence="9">
    <location>
        <begin position="336"/>
        <end position="358"/>
    </location>
</feature>
<evidence type="ECO:0000256" key="7">
    <source>
        <dbReference type="ARBA" id="ARBA00023136"/>
    </source>
</evidence>
<dbReference type="GO" id="GO:0005886">
    <property type="term" value="C:plasma membrane"/>
    <property type="evidence" value="ECO:0007669"/>
    <property type="project" value="UniProtKB-SubCell"/>
</dbReference>
<feature type="transmembrane region" description="Helical" evidence="9">
    <location>
        <begin position="183"/>
        <end position="202"/>
    </location>
</feature>
<dbReference type="RefSeq" id="WP_090250962.1">
    <property type="nucleotide sequence ID" value="NZ_FOAA01000002.1"/>
</dbReference>
<keyword evidence="6 9" id="KW-1133">Transmembrane helix</keyword>
<evidence type="ECO:0000256" key="3">
    <source>
        <dbReference type="ARBA" id="ARBA00022475"/>
    </source>
</evidence>
<keyword evidence="3" id="KW-1003">Cell membrane</keyword>
<proteinExistence type="inferred from homology"/>
<feature type="transmembrane region" description="Helical" evidence="9">
    <location>
        <begin position="214"/>
        <end position="231"/>
    </location>
</feature>
<keyword evidence="7 9" id="KW-0472">Membrane</keyword>
<keyword evidence="5 9" id="KW-0812">Transmembrane</keyword>
<feature type="transmembrane region" description="Helical" evidence="9">
    <location>
        <begin position="364"/>
        <end position="383"/>
    </location>
</feature>
<evidence type="ECO:0000256" key="5">
    <source>
        <dbReference type="ARBA" id="ARBA00022692"/>
    </source>
</evidence>
<reference evidence="11" key="1">
    <citation type="submission" date="2016-10" db="EMBL/GenBank/DDBJ databases">
        <authorList>
            <person name="Varghese N."/>
            <person name="Submissions S."/>
        </authorList>
    </citation>
    <scope>NUCLEOTIDE SEQUENCE [LARGE SCALE GENOMIC DNA]</scope>
    <source>
        <strain evidence="11">DSM 241</strain>
    </source>
</reference>
<protein>
    <submittedName>
        <fullName evidence="10">Uncharacterized protein</fullName>
    </submittedName>
</protein>
<comment type="subcellular location">
    <subcellularLocation>
        <location evidence="1">Cell inner membrane</location>
        <topology evidence="1">Multi-pass membrane protein</topology>
    </subcellularLocation>
</comment>
<evidence type="ECO:0000313" key="10">
    <source>
        <dbReference type="EMBL" id="SEK50159.1"/>
    </source>
</evidence>